<dbReference type="AlphaFoldDB" id="A0ABD1ZLE8"/>
<protein>
    <submittedName>
        <fullName evidence="1">Uncharacterized protein</fullName>
    </submittedName>
</protein>
<dbReference type="EMBL" id="JBHFFA010000001">
    <property type="protein sequence ID" value="KAL2652276.1"/>
    <property type="molecule type" value="Genomic_DNA"/>
</dbReference>
<reference evidence="1 2" key="1">
    <citation type="submission" date="2024-09" db="EMBL/GenBank/DDBJ databases">
        <title>Chromosome-scale assembly of Riccia fluitans.</title>
        <authorList>
            <person name="Paukszto L."/>
            <person name="Sawicki J."/>
            <person name="Karawczyk K."/>
            <person name="Piernik-Szablinska J."/>
            <person name="Szczecinska M."/>
            <person name="Mazdziarz M."/>
        </authorList>
    </citation>
    <scope>NUCLEOTIDE SEQUENCE [LARGE SCALE GENOMIC DNA]</scope>
    <source>
        <strain evidence="1">Rf_01</strain>
        <tissue evidence="1">Aerial parts of the thallus</tissue>
    </source>
</reference>
<name>A0ABD1ZLE8_9MARC</name>
<proteinExistence type="predicted"/>
<gene>
    <name evidence="1" type="ORF">R1flu_020404</name>
</gene>
<keyword evidence="2" id="KW-1185">Reference proteome</keyword>
<comment type="caution">
    <text evidence="1">The sequence shown here is derived from an EMBL/GenBank/DDBJ whole genome shotgun (WGS) entry which is preliminary data.</text>
</comment>
<evidence type="ECO:0000313" key="1">
    <source>
        <dbReference type="EMBL" id="KAL2652276.1"/>
    </source>
</evidence>
<organism evidence="1 2">
    <name type="scientific">Riccia fluitans</name>
    <dbReference type="NCBI Taxonomy" id="41844"/>
    <lineage>
        <taxon>Eukaryota</taxon>
        <taxon>Viridiplantae</taxon>
        <taxon>Streptophyta</taxon>
        <taxon>Embryophyta</taxon>
        <taxon>Marchantiophyta</taxon>
        <taxon>Marchantiopsida</taxon>
        <taxon>Marchantiidae</taxon>
        <taxon>Marchantiales</taxon>
        <taxon>Ricciaceae</taxon>
        <taxon>Riccia</taxon>
    </lineage>
</organism>
<sequence length="109" mass="12002">MLHKLCSAVSSLVESYHSGEGYLSKAIVFGIGVKRLPTPCAAAGAQRGIKDMCFQHITSYKELLTHAIFRRVGVTFFAASASKFMEMFVGKEWPEFRNSPSIIEKAIGD</sequence>
<accession>A0ABD1ZLE8</accession>
<dbReference type="Proteomes" id="UP001605036">
    <property type="component" value="Unassembled WGS sequence"/>
</dbReference>
<evidence type="ECO:0000313" key="2">
    <source>
        <dbReference type="Proteomes" id="UP001605036"/>
    </source>
</evidence>